<organism evidence="2 3">
    <name type="scientific">Brevifollis gellanilyticus</name>
    <dbReference type="NCBI Taxonomy" id="748831"/>
    <lineage>
        <taxon>Bacteria</taxon>
        <taxon>Pseudomonadati</taxon>
        <taxon>Verrucomicrobiota</taxon>
        <taxon>Verrucomicrobiia</taxon>
        <taxon>Verrucomicrobiales</taxon>
        <taxon>Verrucomicrobiaceae</taxon>
    </lineage>
</organism>
<keyword evidence="3" id="KW-1185">Reference proteome</keyword>
<dbReference type="NCBIfam" id="NF047558">
    <property type="entry name" value="TPR_END_plus"/>
    <property type="match status" value="1"/>
</dbReference>
<comment type="caution">
    <text evidence="2">The sequence shown here is derived from an EMBL/GenBank/DDBJ whole genome shotgun (WGS) entry which is preliminary data.</text>
</comment>
<protein>
    <submittedName>
        <fullName evidence="2">Uncharacterized protein</fullName>
    </submittedName>
</protein>
<dbReference type="InterPro" id="IPR019734">
    <property type="entry name" value="TPR_rpt"/>
</dbReference>
<dbReference type="Proteomes" id="UP000321577">
    <property type="component" value="Unassembled WGS sequence"/>
</dbReference>
<reference evidence="2 3" key="1">
    <citation type="submission" date="2019-07" db="EMBL/GenBank/DDBJ databases">
        <title>Whole genome shotgun sequence of Brevifollis gellanilyticus NBRC 108608.</title>
        <authorList>
            <person name="Hosoyama A."/>
            <person name="Uohara A."/>
            <person name="Ohji S."/>
            <person name="Ichikawa N."/>
        </authorList>
    </citation>
    <scope>NUCLEOTIDE SEQUENCE [LARGE SCALE GENOMIC DNA]</scope>
    <source>
        <strain evidence="2 3">NBRC 108608</strain>
    </source>
</reference>
<dbReference type="PROSITE" id="PS50005">
    <property type="entry name" value="TPR"/>
    <property type="match status" value="1"/>
</dbReference>
<feature type="repeat" description="TPR" evidence="1">
    <location>
        <begin position="106"/>
        <end position="139"/>
    </location>
</feature>
<dbReference type="EMBL" id="BKAG01000027">
    <property type="protein sequence ID" value="GEP44253.1"/>
    <property type="molecule type" value="Genomic_DNA"/>
</dbReference>
<dbReference type="RefSeq" id="WP_146852027.1">
    <property type="nucleotide sequence ID" value="NZ_BKAG01000027.1"/>
</dbReference>
<gene>
    <name evidence="2" type="ORF">BGE01nite_35440</name>
</gene>
<accession>A0A512MBZ6</accession>
<name>A0A512MBZ6_9BACT</name>
<dbReference type="InterPro" id="IPR011990">
    <property type="entry name" value="TPR-like_helical_dom_sf"/>
</dbReference>
<dbReference type="Gene3D" id="1.25.40.10">
    <property type="entry name" value="Tetratricopeptide repeat domain"/>
    <property type="match status" value="1"/>
</dbReference>
<dbReference type="AlphaFoldDB" id="A0A512MBZ6"/>
<dbReference type="OrthoDB" id="199845at2"/>
<sequence>MNEWDRRILAAQGYVELGLHEEAQVELAALPLDIHERVDVIELTVLCHMHDQRWIEGLALAQKLCRLEPDQPGGFIHAAFCLHELGRTIEALDVLARGPAALRTKPVYYYNLGCYLARLGEEEQALQHLKQSFEMDGDLRRDARHDPDLHGLRQKLETI</sequence>
<proteinExistence type="predicted"/>
<evidence type="ECO:0000313" key="3">
    <source>
        <dbReference type="Proteomes" id="UP000321577"/>
    </source>
</evidence>
<evidence type="ECO:0000256" key="1">
    <source>
        <dbReference type="PROSITE-ProRule" id="PRU00339"/>
    </source>
</evidence>
<dbReference type="SUPFAM" id="SSF48452">
    <property type="entry name" value="TPR-like"/>
    <property type="match status" value="1"/>
</dbReference>
<evidence type="ECO:0000313" key="2">
    <source>
        <dbReference type="EMBL" id="GEP44253.1"/>
    </source>
</evidence>
<keyword evidence="1" id="KW-0802">TPR repeat</keyword>